<sequence length="142" mass="16552">MNFYCSLIIFTTILSIALGYHTENCNQKTNDPCMIYMSVLEDTFRDKFLPIIDAMTILQIDFAMAEYNNTHKTDYVLQLLNQIIKEEVNQTQIKKFVGQLSGVTYRLPTNITLVKETTTNDNTYGLWGLFKYLLQRTVGMYY</sequence>
<organism evidence="3">
    <name type="scientific">Strongyloides stercoralis</name>
    <name type="common">Threadworm</name>
    <dbReference type="NCBI Taxonomy" id="6248"/>
    <lineage>
        <taxon>Eukaryota</taxon>
        <taxon>Metazoa</taxon>
        <taxon>Ecdysozoa</taxon>
        <taxon>Nematoda</taxon>
        <taxon>Chromadorea</taxon>
        <taxon>Rhabditida</taxon>
        <taxon>Tylenchina</taxon>
        <taxon>Panagrolaimomorpha</taxon>
        <taxon>Strongyloidoidea</taxon>
        <taxon>Strongyloididae</taxon>
        <taxon>Strongyloides</taxon>
    </lineage>
</organism>
<evidence type="ECO:0000313" key="2">
    <source>
        <dbReference type="Proteomes" id="UP000035681"/>
    </source>
</evidence>
<dbReference type="WBParaSite" id="SSTP_0000380800.1">
    <property type="protein sequence ID" value="SSTP_0000380800.1"/>
    <property type="gene ID" value="SSTP_0000380800"/>
</dbReference>
<accession>A0A0K0E2T9</accession>
<proteinExistence type="predicted"/>
<keyword evidence="1" id="KW-0732">Signal</keyword>
<feature type="signal peptide" evidence="1">
    <location>
        <begin position="1"/>
        <end position="19"/>
    </location>
</feature>
<evidence type="ECO:0000313" key="3">
    <source>
        <dbReference type="WBParaSite" id="SSTP_0000380800.1"/>
    </source>
</evidence>
<name>A0A0K0E2T9_STRER</name>
<feature type="chain" id="PRO_5005327344" evidence="1">
    <location>
        <begin position="20"/>
        <end position="142"/>
    </location>
</feature>
<reference evidence="3" key="1">
    <citation type="submission" date="2015-08" db="UniProtKB">
        <authorList>
            <consortium name="WormBaseParasite"/>
        </authorList>
    </citation>
    <scope>IDENTIFICATION</scope>
</reference>
<dbReference type="WBParaSite" id="TCONS_00008210.p1">
    <property type="protein sequence ID" value="TCONS_00008210.p1"/>
    <property type="gene ID" value="XLOC_006178"/>
</dbReference>
<dbReference type="Proteomes" id="UP000035681">
    <property type="component" value="Unplaced"/>
</dbReference>
<evidence type="ECO:0000313" key="4">
    <source>
        <dbReference type="WBParaSite" id="TCONS_00008210.p1"/>
    </source>
</evidence>
<evidence type="ECO:0000256" key="1">
    <source>
        <dbReference type="SAM" id="SignalP"/>
    </source>
</evidence>
<protein>
    <submittedName>
        <fullName evidence="3">Secreted protein</fullName>
    </submittedName>
    <submittedName>
        <fullName evidence="4">Sulfotransferase domain-containing protein</fullName>
    </submittedName>
</protein>
<keyword evidence="2" id="KW-1185">Reference proteome</keyword>
<dbReference type="AlphaFoldDB" id="A0A0K0E2T9"/>